<dbReference type="OrthoDB" id="3639251at2759"/>
<name>B8MRF8_TALSN</name>
<feature type="transmembrane region" description="Helical" evidence="7">
    <location>
        <begin position="190"/>
        <end position="210"/>
    </location>
</feature>
<dbReference type="AlphaFoldDB" id="B8MRF8"/>
<dbReference type="InterPro" id="IPR011701">
    <property type="entry name" value="MFS"/>
</dbReference>
<evidence type="ECO:0000256" key="7">
    <source>
        <dbReference type="SAM" id="Phobius"/>
    </source>
</evidence>
<evidence type="ECO:0000313" key="9">
    <source>
        <dbReference type="EMBL" id="EED13095.1"/>
    </source>
</evidence>
<feature type="transmembrane region" description="Helical" evidence="7">
    <location>
        <begin position="293"/>
        <end position="312"/>
    </location>
</feature>
<dbReference type="OMA" id="WQFWVLP"/>
<keyword evidence="4 7" id="KW-1133">Transmembrane helix</keyword>
<evidence type="ECO:0000256" key="4">
    <source>
        <dbReference type="ARBA" id="ARBA00022989"/>
    </source>
</evidence>
<evidence type="ECO:0000256" key="2">
    <source>
        <dbReference type="ARBA" id="ARBA00022448"/>
    </source>
</evidence>
<dbReference type="Proteomes" id="UP000001745">
    <property type="component" value="Unassembled WGS sequence"/>
</dbReference>
<evidence type="ECO:0000313" key="10">
    <source>
        <dbReference type="Proteomes" id="UP000001745"/>
    </source>
</evidence>
<feature type="transmembrane region" description="Helical" evidence="7">
    <location>
        <begin position="362"/>
        <end position="382"/>
    </location>
</feature>
<sequence>MSSSAQKDTAVTETNVPSEIQSLPEDTIKETSYFTSIRRYIWDDPAKSSKEKWFLFKLDIFLLSISCLGYFSKNLDQANVANAYVSGMSDALKMKGSELTYAGNVFTAGYVLGQLPAVILVTRIRPSILIPTMEVLWSIFTFCSASVKTTSQLYAIRFLIALCEGTYFPTVVYIIGSWYTKSERGKRMTIFYATASFAGMFSGYLQAGAYKGLNGVLGHAGWQWLFIVCGIISLPIAITGYFFYPDFPETTRAFYITKEEAEFARRRLIADGMKPLGASAWDRTKIFRIMKQWQFWVLPVGYFLVQGSYPIYQPVFALWLKSTHHSIYQVNVWPTGQYAVGVVVQLLAGVISDSPLLRGRRWQTLIAMQIPTIFACIVLAVWDVPIGLKYAAYYLTFTAAGVPGIYYACYIQSIWWTLTVWRTVLAPRFHAAFIGASCLGVTLCVLAVVLRLLEKHDIKKRALVDEGTGDEETARTGAR</sequence>
<dbReference type="GO" id="GO:0022857">
    <property type="term" value="F:transmembrane transporter activity"/>
    <property type="evidence" value="ECO:0007669"/>
    <property type="project" value="InterPro"/>
</dbReference>
<accession>B8MRF8</accession>
<evidence type="ECO:0000256" key="3">
    <source>
        <dbReference type="ARBA" id="ARBA00022692"/>
    </source>
</evidence>
<dbReference type="FunFam" id="1.20.1250.20:FF:000065">
    <property type="entry name" value="Putative MFS pantothenate transporter"/>
    <property type="match status" value="1"/>
</dbReference>
<comment type="similarity">
    <text evidence="6">Belongs to the major facilitator superfamily. Allantoate permease family.</text>
</comment>
<dbReference type="RefSeq" id="XP_002487206.1">
    <property type="nucleotide sequence ID" value="XM_002487161.1"/>
</dbReference>
<dbReference type="InParanoid" id="B8MRF8"/>
<dbReference type="PROSITE" id="PS50850">
    <property type="entry name" value="MFS"/>
    <property type="match status" value="1"/>
</dbReference>
<gene>
    <name evidence="9" type="ORF">TSTA_055950</name>
</gene>
<protein>
    <submittedName>
        <fullName evidence="9">Allantoate permease, putative</fullName>
    </submittedName>
</protein>
<dbReference type="HOGENOM" id="CLU_001265_4_2_1"/>
<dbReference type="VEuPathDB" id="FungiDB:TSTA_055950"/>
<dbReference type="Gene3D" id="1.20.1250.20">
    <property type="entry name" value="MFS general substrate transporter like domains"/>
    <property type="match status" value="1"/>
</dbReference>
<organism evidence="9 10">
    <name type="scientific">Talaromyces stipitatus (strain ATCC 10500 / CBS 375.48 / QM 6759 / NRRL 1006)</name>
    <name type="common">Penicillium stipitatum</name>
    <dbReference type="NCBI Taxonomy" id="441959"/>
    <lineage>
        <taxon>Eukaryota</taxon>
        <taxon>Fungi</taxon>
        <taxon>Dikarya</taxon>
        <taxon>Ascomycota</taxon>
        <taxon>Pezizomycotina</taxon>
        <taxon>Eurotiomycetes</taxon>
        <taxon>Eurotiomycetidae</taxon>
        <taxon>Eurotiales</taxon>
        <taxon>Trichocomaceae</taxon>
        <taxon>Talaromyces</taxon>
        <taxon>Talaromyces sect. Talaromyces</taxon>
    </lineage>
</organism>
<feature type="transmembrane region" description="Helical" evidence="7">
    <location>
        <begin position="101"/>
        <end position="121"/>
    </location>
</feature>
<evidence type="ECO:0000256" key="5">
    <source>
        <dbReference type="ARBA" id="ARBA00023136"/>
    </source>
</evidence>
<dbReference type="EMBL" id="EQ962659">
    <property type="protein sequence ID" value="EED13095.1"/>
    <property type="molecule type" value="Genomic_DNA"/>
</dbReference>
<feature type="transmembrane region" description="Helical" evidence="7">
    <location>
        <begin position="54"/>
        <end position="72"/>
    </location>
</feature>
<comment type="subcellular location">
    <subcellularLocation>
        <location evidence="1">Membrane</location>
        <topology evidence="1">Multi-pass membrane protein</topology>
    </subcellularLocation>
</comment>
<keyword evidence="10" id="KW-1185">Reference proteome</keyword>
<proteinExistence type="inferred from homology"/>
<keyword evidence="5 7" id="KW-0472">Membrane</keyword>
<dbReference type="Pfam" id="PF07690">
    <property type="entry name" value="MFS_1"/>
    <property type="match status" value="1"/>
</dbReference>
<feature type="transmembrane region" description="Helical" evidence="7">
    <location>
        <begin position="394"/>
        <end position="418"/>
    </location>
</feature>
<feature type="transmembrane region" description="Helical" evidence="7">
    <location>
        <begin position="128"/>
        <end position="147"/>
    </location>
</feature>
<dbReference type="SUPFAM" id="SSF103473">
    <property type="entry name" value="MFS general substrate transporter"/>
    <property type="match status" value="1"/>
</dbReference>
<feature type="transmembrane region" description="Helical" evidence="7">
    <location>
        <begin position="222"/>
        <end position="244"/>
    </location>
</feature>
<reference evidence="10" key="1">
    <citation type="journal article" date="2015" name="Genome Announc.">
        <title>Genome sequence of the AIDS-associated pathogen Penicillium marneffei (ATCC18224) and its near taxonomic relative Talaromyces stipitatus (ATCC10500).</title>
        <authorList>
            <person name="Nierman W.C."/>
            <person name="Fedorova-Abrams N.D."/>
            <person name="Andrianopoulos A."/>
        </authorList>
    </citation>
    <scope>NUCLEOTIDE SEQUENCE [LARGE SCALE GENOMIC DNA]</scope>
    <source>
        <strain evidence="10">ATCC 10500 / CBS 375.48 / QM 6759 / NRRL 1006</strain>
    </source>
</reference>
<evidence type="ECO:0000256" key="6">
    <source>
        <dbReference type="ARBA" id="ARBA00037968"/>
    </source>
</evidence>
<keyword evidence="2" id="KW-0813">Transport</keyword>
<dbReference type="PhylomeDB" id="B8MRF8"/>
<dbReference type="InterPro" id="IPR036259">
    <property type="entry name" value="MFS_trans_sf"/>
</dbReference>
<dbReference type="GO" id="GO:0016020">
    <property type="term" value="C:membrane"/>
    <property type="evidence" value="ECO:0007669"/>
    <property type="project" value="UniProtKB-SubCell"/>
</dbReference>
<evidence type="ECO:0000259" key="8">
    <source>
        <dbReference type="PROSITE" id="PS50850"/>
    </source>
</evidence>
<evidence type="ECO:0000256" key="1">
    <source>
        <dbReference type="ARBA" id="ARBA00004141"/>
    </source>
</evidence>
<dbReference type="eggNOG" id="KOG2533">
    <property type="taxonomic scope" value="Eukaryota"/>
</dbReference>
<dbReference type="InterPro" id="IPR020846">
    <property type="entry name" value="MFS_dom"/>
</dbReference>
<feature type="domain" description="Major facilitator superfamily (MFS) profile" evidence="8">
    <location>
        <begin position="62"/>
        <end position="479"/>
    </location>
</feature>
<keyword evidence="3 7" id="KW-0812">Transmembrane</keyword>
<dbReference type="PANTHER" id="PTHR43791">
    <property type="entry name" value="PERMEASE-RELATED"/>
    <property type="match status" value="1"/>
</dbReference>
<dbReference type="GeneID" id="8100660"/>
<dbReference type="PANTHER" id="PTHR43791:SF37">
    <property type="entry name" value="MAJOR FACILITATOR SUPERFAMILY (MFS) PROFILE DOMAIN-CONTAINING PROTEIN"/>
    <property type="match status" value="1"/>
</dbReference>
<feature type="transmembrane region" description="Helical" evidence="7">
    <location>
        <begin position="430"/>
        <end position="453"/>
    </location>
</feature>
<feature type="transmembrane region" description="Helical" evidence="7">
    <location>
        <begin position="153"/>
        <end position="178"/>
    </location>
</feature>